<accession>A0AAE9HUA3</accession>
<reference evidence="2" key="1">
    <citation type="submission" date="2022-05" db="EMBL/GenBank/DDBJ databases">
        <title>Alysiella filiformis genome sequencing.</title>
        <authorList>
            <person name="Viehboeck T."/>
        </authorList>
    </citation>
    <scope>NUCLEOTIDE SEQUENCE</scope>
    <source>
        <strain evidence="2">DSM 2580</strain>
    </source>
</reference>
<proteinExistence type="predicted"/>
<dbReference type="RefSeq" id="WP_027022043.1">
    <property type="nucleotide sequence ID" value="NZ_CP097501.1"/>
</dbReference>
<dbReference type="SUPFAM" id="SSF52540">
    <property type="entry name" value="P-loop containing nucleoside triphosphate hydrolases"/>
    <property type="match status" value="1"/>
</dbReference>
<dbReference type="EMBL" id="CP097501">
    <property type="protein sequence ID" value="URD68307.1"/>
    <property type="molecule type" value="Genomic_DNA"/>
</dbReference>
<sequence>MNYEEALYHAKSGQALLFYGAGMSSEVINLNDEKMPIGRELSKLIYKEIDPSGANDFDLGYSTQIFLKKKSKGDLISLIKPIFQTKKLPNYYKDIVETPWRSIFTTNYDNSFEVQAQHLGLERNAVSPMMNPNDFHANSKNIIHINGYIETVTPNDLENNFKLANVSYLADQFVKSPWYESFFTEVIASKAIFFVGYSLSYDFDIAKLFFDFHDALKEKTFFISNNENPILDDFGTVYTKGVENFARDLSKLNTVYSTETNEKVYINFKEFKLIRSEKKNLNVNEETEKFLILGHENQSLLEKVVRIEDYKDYAVNRINDLNLDSIDKSFIFVYGDLGVGKTVLVEQLCIFYFHKGYGVFTLNKSFYSPLEDIDIILSTKQKAIFVLDVNNYTDEIHNLIRYLRQKIRQDDKVIVSLRTDEYELAFNELVFRTPCLSSDMIREICADKLNGSQGEKFLSILENNGFLIPILDELYPNNKFDKKTRLLADSNKQLSHLLLSLLKSESIIQKYNPIFQDLELQREKLMILTTVFMLHILYGEEVEKNVLYKITESSRIIQPDFGKDKLLNHFFTRNQGNFVTPKSTLFAQFFFEQFPNPALMVEILSTVAKRCFTLGQKEQNNFQKGAYKYGKTYKMLATYTNIQRMISTKKEKRNSLIQYYETLRGFGLEIENPHFWLQYAIARLAYAESEPQPHLELAKKYLDTAMELARKKRGYKTYDLQTQLARFYIYKSSLLEKAEETIPYLKEAIQYLDVVTEKDKKRASFRQIRYLCEVILKHIHGYTPDNIDYFLKALQRYKLSIGSSPMSVQDDKTVEISREKIELLIPKLERILS</sequence>
<organism evidence="2 3">
    <name type="scientific">Conchiformibius steedae DSM 2580</name>
    <dbReference type="NCBI Taxonomy" id="1121352"/>
    <lineage>
        <taxon>Bacteria</taxon>
        <taxon>Pseudomonadati</taxon>
        <taxon>Pseudomonadota</taxon>
        <taxon>Betaproteobacteria</taxon>
        <taxon>Neisseriales</taxon>
        <taxon>Neisseriaceae</taxon>
        <taxon>Conchiformibius</taxon>
    </lineage>
</organism>
<dbReference type="Proteomes" id="UP001056819">
    <property type="component" value="Chromosome"/>
</dbReference>
<evidence type="ECO:0000313" key="3">
    <source>
        <dbReference type="Proteomes" id="UP001056819"/>
    </source>
</evidence>
<dbReference type="AlphaFoldDB" id="A0AAE9HUA3"/>
<feature type="domain" description="Novel STAND NTPase 5" evidence="1">
    <location>
        <begin position="324"/>
        <end position="423"/>
    </location>
</feature>
<dbReference type="Pfam" id="PF13289">
    <property type="entry name" value="SIR2_2"/>
    <property type="match status" value="1"/>
</dbReference>
<dbReference type="InterPro" id="IPR057574">
    <property type="entry name" value="nSTAND_NTPase5_dom"/>
</dbReference>
<protein>
    <submittedName>
        <fullName evidence="2">SIR2 family protein</fullName>
    </submittedName>
</protein>
<evidence type="ECO:0000259" key="1">
    <source>
        <dbReference type="Pfam" id="PF25199"/>
    </source>
</evidence>
<evidence type="ECO:0000313" key="2">
    <source>
        <dbReference type="EMBL" id="URD68307.1"/>
    </source>
</evidence>
<dbReference type="Pfam" id="PF25199">
    <property type="entry name" value="nSTAND_NTPase5"/>
    <property type="match status" value="1"/>
</dbReference>
<gene>
    <name evidence="2" type="ORF">LNQ82_03900</name>
</gene>
<name>A0AAE9HUA3_9NEIS</name>
<dbReference type="InterPro" id="IPR027417">
    <property type="entry name" value="P-loop_NTPase"/>
</dbReference>